<dbReference type="InterPro" id="IPR011034">
    <property type="entry name" value="Formyl_transferase-like_C_sf"/>
</dbReference>
<dbReference type="EC" id="2.1.2.9" evidence="3 8"/>
<keyword evidence="5 8" id="KW-0808">Transferase</keyword>
<evidence type="ECO:0000256" key="2">
    <source>
        <dbReference type="ARBA" id="ARBA00010699"/>
    </source>
</evidence>
<dbReference type="InterPro" id="IPR041711">
    <property type="entry name" value="Met-tRNA-FMT_N"/>
</dbReference>
<dbReference type="PANTHER" id="PTHR11138">
    <property type="entry name" value="METHIONYL-TRNA FORMYLTRANSFERASE"/>
    <property type="match status" value="1"/>
</dbReference>
<dbReference type="AlphaFoldDB" id="A0A2A5WDB5"/>
<dbReference type="EMBL" id="NTJZ01000003">
    <property type="protein sequence ID" value="PDH34469.1"/>
    <property type="molecule type" value="Genomic_DNA"/>
</dbReference>
<comment type="similarity">
    <text evidence="2 8">Belongs to the Fmt family.</text>
</comment>
<dbReference type="Proteomes" id="UP000219329">
    <property type="component" value="Unassembled WGS sequence"/>
</dbReference>
<reference evidence="11 12" key="1">
    <citation type="submission" date="2017-08" db="EMBL/GenBank/DDBJ databases">
        <title>Fine stratification of microbial communities through a metagenomic profile of the photic zone.</title>
        <authorList>
            <person name="Haro-Moreno J.M."/>
            <person name="Lopez-Perez M."/>
            <person name="De La Torre J."/>
            <person name="Picazo A."/>
            <person name="Camacho A."/>
            <person name="Rodriguez-Valera F."/>
        </authorList>
    </citation>
    <scope>NUCLEOTIDE SEQUENCE [LARGE SCALE GENOMIC DNA]</scope>
    <source>
        <strain evidence="11">MED-G28</strain>
    </source>
</reference>
<feature type="binding site" evidence="8">
    <location>
        <begin position="112"/>
        <end position="115"/>
    </location>
    <ligand>
        <name>(6S)-5,6,7,8-tetrahydrofolate</name>
        <dbReference type="ChEBI" id="CHEBI:57453"/>
    </ligand>
</feature>
<dbReference type="InterPro" id="IPR037022">
    <property type="entry name" value="Formyl_trans_C_sf"/>
</dbReference>
<dbReference type="HAMAP" id="MF_00182">
    <property type="entry name" value="Formyl_trans"/>
    <property type="match status" value="1"/>
</dbReference>
<dbReference type="PROSITE" id="PS00373">
    <property type="entry name" value="GART"/>
    <property type="match status" value="1"/>
</dbReference>
<evidence type="ECO:0000256" key="4">
    <source>
        <dbReference type="ARBA" id="ARBA00016014"/>
    </source>
</evidence>
<dbReference type="Pfam" id="PF02911">
    <property type="entry name" value="Formyl_trans_C"/>
    <property type="match status" value="1"/>
</dbReference>
<evidence type="ECO:0000313" key="11">
    <source>
        <dbReference type="EMBL" id="PDH34469.1"/>
    </source>
</evidence>
<evidence type="ECO:0000256" key="3">
    <source>
        <dbReference type="ARBA" id="ARBA00012261"/>
    </source>
</evidence>
<dbReference type="InterPro" id="IPR001555">
    <property type="entry name" value="GART_AS"/>
</dbReference>
<feature type="domain" description="Formyl transferase C-terminal" evidence="10">
    <location>
        <begin position="206"/>
        <end position="301"/>
    </location>
</feature>
<evidence type="ECO:0000256" key="5">
    <source>
        <dbReference type="ARBA" id="ARBA00022679"/>
    </source>
</evidence>
<evidence type="ECO:0000256" key="6">
    <source>
        <dbReference type="ARBA" id="ARBA00022917"/>
    </source>
</evidence>
<dbReference type="InterPro" id="IPR005794">
    <property type="entry name" value="Fmt"/>
</dbReference>
<dbReference type="PANTHER" id="PTHR11138:SF5">
    <property type="entry name" value="METHIONYL-TRNA FORMYLTRANSFERASE, MITOCHONDRIAL"/>
    <property type="match status" value="1"/>
</dbReference>
<sequence>MTEKRIVFAGTPTFAAAHLSAILKSQHEVVAVYSQPDRRAGRGKKVLPSPVKELALAEKLTICQPASLRNSEAQNRLKEFGADVLVVVAYGLILPKEILDIPKYGCINAHASLLPRWRGAAPIERALLAGDKVSGITIMQMDEGLDTGCMLLKSEIMIEETDSRDDLENNLSLAGQHSLIAVLDNLQEFQKNCEKQDNYQACYAEKLHKSEALINWEASAETINCQLRAGIGRFPAYSFLNGQRVRLLSGIPLNSKDSLQAGTIVESTKESFVVACKDSLLEVLQIQFPGKKPTLVRDAQNSQSRTFAIGQRFSTTEHSNV</sequence>
<evidence type="ECO:0000256" key="7">
    <source>
        <dbReference type="ARBA" id="ARBA00048558"/>
    </source>
</evidence>
<dbReference type="InterPro" id="IPR044135">
    <property type="entry name" value="Met-tRNA-FMT_C"/>
</dbReference>
<dbReference type="InterPro" id="IPR036477">
    <property type="entry name" value="Formyl_transf_N_sf"/>
</dbReference>
<protein>
    <recommendedName>
        <fullName evidence="4 8">Methionyl-tRNA formyltransferase</fullName>
        <ecNumber evidence="3 8">2.1.2.9</ecNumber>
    </recommendedName>
</protein>
<dbReference type="NCBIfam" id="TIGR00460">
    <property type="entry name" value="fmt"/>
    <property type="match status" value="1"/>
</dbReference>
<dbReference type="CDD" id="cd08646">
    <property type="entry name" value="FMT_core_Met-tRNA-FMT_N"/>
    <property type="match status" value="1"/>
</dbReference>
<dbReference type="SUPFAM" id="SSF53328">
    <property type="entry name" value="Formyltransferase"/>
    <property type="match status" value="1"/>
</dbReference>
<dbReference type="InterPro" id="IPR005793">
    <property type="entry name" value="Formyl_trans_C"/>
</dbReference>
<dbReference type="GO" id="GO:0005829">
    <property type="term" value="C:cytosol"/>
    <property type="evidence" value="ECO:0007669"/>
    <property type="project" value="TreeGrafter"/>
</dbReference>
<accession>A0A2A5WDB5</accession>
<dbReference type="Gene3D" id="3.40.50.170">
    <property type="entry name" value="Formyl transferase, N-terminal domain"/>
    <property type="match status" value="1"/>
</dbReference>
<dbReference type="GO" id="GO:0004479">
    <property type="term" value="F:methionyl-tRNA formyltransferase activity"/>
    <property type="evidence" value="ECO:0007669"/>
    <property type="project" value="UniProtKB-UniRule"/>
</dbReference>
<evidence type="ECO:0000256" key="1">
    <source>
        <dbReference type="ARBA" id="ARBA00002606"/>
    </source>
</evidence>
<comment type="function">
    <text evidence="1 8">Attaches a formyl group to the free amino group of methionyl-tRNA(fMet). The formyl group appears to play a dual role in the initiator identity of N-formylmethionyl-tRNA by promoting its recognition by IF2 and preventing the misappropriation of this tRNA by the elongation apparatus.</text>
</comment>
<comment type="caution">
    <text evidence="11">The sequence shown here is derived from an EMBL/GenBank/DDBJ whole genome shotgun (WGS) entry which is preliminary data.</text>
</comment>
<comment type="catalytic activity">
    <reaction evidence="7 8">
        <text>L-methionyl-tRNA(fMet) + (6R)-10-formyltetrahydrofolate = N-formyl-L-methionyl-tRNA(fMet) + (6S)-5,6,7,8-tetrahydrofolate + H(+)</text>
        <dbReference type="Rhea" id="RHEA:24380"/>
        <dbReference type="Rhea" id="RHEA-COMP:9952"/>
        <dbReference type="Rhea" id="RHEA-COMP:9953"/>
        <dbReference type="ChEBI" id="CHEBI:15378"/>
        <dbReference type="ChEBI" id="CHEBI:57453"/>
        <dbReference type="ChEBI" id="CHEBI:78530"/>
        <dbReference type="ChEBI" id="CHEBI:78844"/>
        <dbReference type="ChEBI" id="CHEBI:195366"/>
        <dbReference type="EC" id="2.1.2.9"/>
    </reaction>
</comment>
<organism evidence="11 12">
    <name type="scientific">OM182 bacterium MED-G28</name>
    <dbReference type="NCBI Taxonomy" id="1986256"/>
    <lineage>
        <taxon>Bacteria</taxon>
        <taxon>Pseudomonadati</taxon>
        <taxon>Pseudomonadota</taxon>
        <taxon>Gammaproteobacteria</taxon>
        <taxon>OMG group</taxon>
        <taxon>OM182 clade</taxon>
    </lineage>
</organism>
<evidence type="ECO:0000259" key="10">
    <source>
        <dbReference type="Pfam" id="PF02911"/>
    </source>
</evidence>
<dbReference type="CDD" id="cd08704">
    <property type="entry name" value="Met_tRNA_FMT_C"/>
    <property type="match status" value="1"/>
</dbReference>
<feature type="domain" description="Formyl transferase N-terminal" evidence="9">
    <location>
        <begin position="4"/>
        <end position="183"/>
    </location>
</feature>
<evidence type="ECO:0000313" key="12">
    <source>
        <dbReference type="Proteomes" id="UP000219329"/>
    </source>
</evidence>
<proteinExistence type="inferred from homology"/>
<dbReference type="InterPro" id="IPR002376">
    <property type="entry name" value="Formyl_transf_N"/>
</dbReference>
<dbReference type="Pfam" id="PF00551">
    <property type="entry name" value="Formyl_trans_N"/>
    <property type="match status" value="1"/>
</dbReference>
<keyword evidence="6 8" id="KW-0648">Protein biosynthesis</keyword>
<evidence type="ECO:0000259" key="9">
    <source>
        <dbReference type="Pfam" id="PF00551"/>
    </source>
</evidence>
<name>A0A2A5WDB5_9GAMM</name>
<dbReference type="Gene3D" id="3.10.25.10">
    <property type="entry name" value="Formyl transferase, C-terminal domain"/>
    <property type="match status" value="1"/>
</dbReference>
<dbReference type="SUPFAM" id="SSF50486">
    <property type="entry name" value="FMT C-terminal domain-like"/>
    <property type="match status" value="1"/>
</dbReference>
<evidence type="ECO:0000256" key="8">
    <source>
        <dbReference type="HAMAP-Rule" id="MF_00182"/>
    </source>
</evidence>
<gene>
    <name evidence="8" type="primary">fmt</name>
    <name evidence="11" type="ORF">CNF02_03680</name>
</gene>